<evidence type="ECO:0000313" key="1">
    <source>
        <dbReference type="EnsemblPlants" id="OPUNC05G05690.1"/>
    </source>
</evidence>
<organism evidence="1">
    <name type="scientific">Oryza punctata</name>
    <name type="common">Red rice</name>
    <dbReference type="NCBI Taxonomy" id="4537"/>
    <lineage>
        <taxon>Eukaryota</taxon>
        <taxon>Viridiplantae</taxon>
        <taxon>Streptophyta</taxon>
        <taxon>Embryophyta</taxon>
        <taxon>Tracheophyta</taxon>
        <taxon>Spermatophyta</taxon>
        <taxon>Magnoliopsida</taxon>
        <taxon>Liliopsida</taxon>
        <taxon>Poales</taxon>
        <taxon>Poaceae</taxon>
        <taxon>BOP clade</taxon>
        <taxon>Oryzoideae</taxon>
        <taxon>Oryzeae</taxon>
        <taxon>Oryzinae</taxon>
        <taxon>Oryza</taxon>
    </lineage>
</organism>
<reference evidence="1" key="1">
    <citation type="submission" date="2015-04" db="UniProtKB">
        <authorList>
            <consortium name="EnsemblPlants"/>
        </authorList>
    </citation>
    <scope>IDENTIFICATION</scope>
</reference>
<dbReference type="Proteomes" id="UP000026962">
    <property type="component" value="Chromosome 5"/>
</dbReference>
<proteinExistence type="predicted"/>
<sequence length="108" mass="11985">MCNKDDRLVIKGCHDTILQRKSGMCIDSAERIIKEVDVGAIVDGSRKLNPLLLTSTHVQTSLPDLRQVAMGEILHHLMALSYSSLFIGFPNRMLSRTVPLWIHGVCGT</sequence>
<dbReference type="HOGENOM" id="CLU_2201281_0_0_1"/>
<protein>
    <submittedName>
        <fullName evidence="1">Uncharacterized protein</fullName>
    </submittedName>
</protein>
<accession>A0A0E0KZH1</accession>
<dbReference type="EnsemblPlants" id="OPUNC05G05690.1">
    <property type="protein sequence ID" value="OPUNC05G05690.1"/>
    <property type="gene ID" value="OPUNC05G05690"/>
</dbReference>
<reference evidence="1" key="2">
    <citation type="submission" date="2018-05" db="EMBL/GenBank/DDBJ databases">
        <title>OpunRS2 (Oryza punctata Reference Sequence Version 2).</title>
        <authorList>
            <person name="Zhang J."/>
            <person name="Kudrna D."/>
            <person name="Lee S."/>
            <person name="Talag J."/>
            <person name="Welchert J."/>
            <person name="Wing R.A."/>
        </authorList>
    </citation>
    <scope>NUCLEOTIDE SEQUENCE [LARGE SCALE GENOMIC DNA]</scope>
</reference>
<keyword evidence="2" id="KW-1185">Reference proteome</keyword>
<evidence type="ECO:0000313" key="2">
    <source>
        <dbReference type="Proteomes" id="UP000026962"/>
    </source>
</evidence>
<dbReference type="AlphaFoldDB" id="A0A0E0KZH1"/>
<name>A0A0E0KZH1_ORYPU</name>
<dbReference type="Gramene" id="OPUNC05G05690.1">
    <property type="protein sequence ID" value="OPUNC05G05690.1"/>
    <property type="gene ID" value="OPUNC05G05690"/>
</dbReference>